<dbReference type="GO" id="GO:0000150">
    <property type="term" value="F:DNA strand exchange activity"/>
    <property type="evidence" value="ECO:0007669"/>
    <property type="project" value="InterPro"/>
</dbReference>
<evidence type="ECO:0000256" key="2">
    <source>
        <dbReference type="ARBA" id="ARBA00022908"/>
    </source>
</evidence>
<dbReference type="InterPro" id="IPR007889">
    <property type="entry name" value="HTH_Psq"/>
</dbReference>
<dbReference type="InterPro" id="IPR036162">
    <property type="entry name" value="Resolvase-like_N_sf"/>
</dbReference>
<sequence length="191" mass="21708">MKTVAYMRVSTTSQTFSSQYYQIKRYGYNLLYKEKISSRESNRTQLRLALESLEPGDTFLVYKLDRIARNTRELLTILDSFEAKQINFVSLSDNIDTSTPMGKFFFTVMGAFSEMEAEFIRNRVKAGLVAAKANGKKLGRPELTTSVDAAISEYQTTNTSVCKIAQKYDISKSTLYRHIKLKNVSRGRAAC</sequence>
<dbReference type="GO" id="GO:0015074">
    <property type="term" value="P:DNA integration"/>
    <property type="evidence" value="ECO:0007669"/>
    <property type="project" value="UniProtKB-KW"/>
</dbReference>
<protein>
    <submittedName>
        <fullName evidence="7">Resolvase</fullName>
    </submittedName>
</protein>
<accession>A0A5R8QDS7</accession>
<keyword evidence="4" id="KW-0233">DNA recombination</keyword>
<dbReference type="AlphaFoldDB" id="A0A5R8QDS7"/>
<evidence type="ECO:0000256" key="3">
    <source>
        <dbReference type="ARBA" id="ARBA00023125"/>
    </source>
</evidence>
<dbReference type="Gene3D" id="3.40.50.1390">
    <property type="entry name" value="Resolvase, N-terminal catalytic domain"/>
    <property type="match status" value="1"/>
</dbReference>
<dbReference type="InterPro" id="IPR006119">
    <property type="entry name" value="Resolv_N"/>
</dbReference>
<dbReference type="PANTHER" id="PTHR30461:SF2">
    <property type="entry name" value="SERINE RECOMBINASE PINE-RELATED"/>
    <property type="match status" value="1"/>
</dbReference>
<dbReference type="Proteomes" id="UP000306912">
    <property type="component" value="Unassembled WGS sequence"/>
</dbReference>
<evidence type="ECO:0000313" key="7">
    <source>
        <dbReference type="EMBL" id="TLG75425.1"/>
    </source>
</evidence>
<keyword evidence="3" id="KW-0238">DNA-binding</keyword>
<comment type="similarity">
    <text evidence="1">Belongs to the site-specific recombinase resolvase family.</text>
</comment>
<evidence type="ECO:0000256" key="5">
    <source>
        <dbReference type="PIRSR" id="PIRSR606118-50"/>
    </source>
</evidence>
<comment type="caution">
    <text evidence="7">The sequence shown here is derived from an EMBL/GenBank/DDBJ whole genome shotgun (WGS) entry which is preliminary data.</text>
</comment>
<dbReference type="PANTHER" id="PTHR30461">
    <property type="entry name" value="DNA-INVERTASE FROM LAMBDOID PROPHAGE"/>
    <property type="match status" value="1"/>
</dbReference>
<dbReference type="Pfam" id="PF05225">
    <property type="entry name" value="HTH_psq"/>
    <property type="match status" value="1"/>
</dbReference>
<dbReference type="GO" id="GO:0003677">
    <property type="term" value="F:DNA binding"/>
    <property type="evidence" value="ECO:0007669"/>
    <property type="project" value="UniProtKB-KW"/>
</dbReference>
<dbReference type="Gene3D" id="1.10.10.60">
    <property type="entry name" value="Homeodomain-like"/>
    <property type="match status" value="1"/>
</dbReference>
<gene>
    <name evidence="7" type="ORF">FEZ08_05080</name>
</gene>
<dbReference type="SMART" id="SM00857">
    <property type="entry name" value="Resolvase"/>
    <property type="match status" value="1"/>
</dbReference>
<dbReference type="InParanoid" id="A0A5R8QDS7"/>
<feature type="domain" description="Resolvase/invertase-type recombinase catalytic" evidence="6">
    <location>
        <begin position="2"/>
        <end position="135"/>
    </location>
</feature>
<evidence type="ECO:0000313" key="8">
    <source>
        <dbReference type="Proteomes" id="UP000306912"/>
    </source>
</evidence>
<dbReference type="EMBL" id="VBWP01000003">
    <property type="protein sequence ID" value="TLG75425.1"/>
    <property type="molecule type" value="Genomic_DNA"/>
</dbReference>
<evidence type="ECO:0000256" key="4">
    <source>
        <dbReference type="ARBA" id="ARBA00023172"/>
    </source>
</evidence>
<dbReference type="InterPro" id="IPR006118">
    <property type="entry name" value="Recombinase_CS"/>
</dbReference>
<dbReference type="SUPFAM" id="SSF46689">
    <property type="entry name" value="Homeodomain-like"/>
    <property type="match status" value="1"/>
</dbReference>
<dbReference type="PROSITE" id="PS00398">
    <property type="entry name" value="RECOMBINASES_2"/>
    <property type="match status" value="1"/>
</dbReference>
<name>A0A5R8QDS7_9FIRM</name>
<dbReference type="CDD" id="cd03768">
    <property type="entry name" value="SR_ResInv"/>
    <property type="match status" value="1"/>
</dbReference>
<keyword evidence="8" id="KW-1185">Reference proteome</keyword>
<dbReference type="Pfam" id="PF00239">
    <property type="entry name" value="Resolvase"/>
    <property type="match status" value="1"/>
</dbReference>
<reference evidence="7 8" key="1">
    <citation type="submission" date="2019-05" db="EMBL/GenBank/DDBJ databases">
        <title>Culicoidintestinum kansasii gen. nov., sp. nov. from the gastrointestinal tract of the biting midge, Culicoides sonorensis.</title>
        <authorList>
            <person name="Neupane S."/>
            <person name="Ghosh A."/>
            <person name="Gunther S."/>
            <person name="Martin K."/>
            <person name="Zurek L."/>
        </authorList>
    </citation>
    <scope>NUCLEOTIDE SEQUENCE [LARGE SCALE GENOMIC DNA]</scope>
    <source>
        <strain evidence="7 8">CS-1</strain>
    </source>
</reference>
<keyword evidence="2" id="KW-0229">DNA integration</keyword>
<feature type="active site" description="O-(5'-phospho-DNA)-serine intermediate" evidence="5">
    <location>
        <position position="10"/>
    </location>
</feature>
<proteinExistence type="inferred from homology"/>
<dbReference type="RefSeq" id="WP_138190632.1">
    <property type="nucleotide sequence ID" value="NZ_VBWP01000003.1"/>
</dbReference>
<dbReference type="InterPro" id="IPR009057">
    <property type="entry name" value="Homeodomain-like_sf"/>
</dbReference>
<evidence type="ECO:0000259" key="6">
    <source>
        <dbReference type="PROSITE" id="PS51736"/>
    </source>
</evidence>
<dbReference type="InterPro" id="IPR050639">
    <property type="entry name" value="SSR_resolvase"/>
</dbReference>
<organism evidence="7 8">
    <name type="scientific">Culicoidibacter larvae</name>
    <dbReference type="NCBI Taxonomy" id="2579976"/>
    <lineage>
        <taxon>Bacteria</taxon>
        <taxon>Bacillati</taxon>
        <taxon>Bacillota</taxon>
        <taxon>Culicoidibacteria</taxon>
        <taxon>Culicoidibacterales</taxon>
        <taxon>Culicoidibacteraceae</taxon>
        <taxon>Culicoidibacter</taxon>
    </lineage>
</organism>
<evidence type="ECO:0000256" key="1">
    <source>
        <dbReference type="ARBA" id="ARBA00009913"/>
    </source>
</evidence>
<dbReference type="OrthoDB" id="9797501at2"/>
<dbReference type="PROSITE" id="PS51736">
    <property type="entry name" value="RECOMBINASES_3"/>
    <property type="match status" value="1"/>
</dbReference>
<dbReference type="SUPFAM" id="SSF53041">
    <property type="entry name" value="Resolvase-like"/>
    <property type="match status" value="1"/>
</dbReference>